<feature type="transmembrane region" description="Helical" evidence="6">
    <location>
        <begin position="378"/>
        <end position="397"/>
    </location>
</feature>
<accession>A0A9D2RRM7</accession>
<dbReference type="PANTHER" id="PTHR30250:SF11">
    <property type="entry name" value="O-ANTIGEN TRANSPORTER-RELATED"/>
    <property type="match status" value="1"/>
</dbReference>
<feature type="transmembrane region" description="Helical" evidence="6">
    <location>
        <begin position="433"/>
        <end position="449"/>
    </location>
</feature>
<sequence>MNPYRNLISNTALFGLSTFGARFLTFLLTPFYTRVLSSAEYGVTDLLLQTGNLIIPIASVGIANAVIRYGLEQTSDKRSVFTTGLLVTLAGFFLLLLAAPLLDRIAFLSGYLWLVLLYVLAANIHSVCNQFARTMGHVRLFALDGVLRTVLTIVFNILLLAVFPMGVTGYVLANVLADGITTVFVFLRAKQWRHLRLSAVNRRDTARMLRYSAPLVPNNLCGWIINISDRYLIALLVGNAATGIYAVANKIPTILLTVANTFSSAWQLSALAERPKAEKERFFSNVFTVYSAIAFVVASGVILTAQISTRLLAAPDYYEAWRYVPVLTLATTFACLGSFLSSIYMVELRSTATLVTTLLGAVCNLAGNSFLIQWWGSMGAAISTLASYLLIFAVRAVHTRTMLRIRWDLPKFLLCFLLLGAQCIMMEAGAPLWPLWSSLCFLLVAASNFKPLRRAVKQTV</sequence>
<dbReference type="AlphaFoldDB" id="A0A9D2RRM7"/>
<evidence type="ECO:0000256" key="4">
    <source>
        <dbReference type="ARBA" id="ARBA00022989"/>
    </source>
</evidence>
<feature type="transmembrane region" description="Helical" evidence="6">
    <location>
        <begin position="353"/>
        <end position="372"/>
    </location>
</feature>
<feature type="transmembrane region" description="Helical" evidence="6">
    <location>
        <begin position="53"/>
        <end position="71"/>
    </location>
</feature>
<protein>
    <submittedName>
        <fullName evidence="7">Oligosaccharide flippase family protein</fullName>
    </submittedName>
</protein>
<dbReference type="InterPro" id="IPR002797">
    <property type="entry name" value="Polysacc_synth"/>
</dbReference>
<organism evidence="7 8">
    <name type="scientific">Candidatus Oscillibacter excrementigallinarum</name>
    <dbReference type="NCBI Taxonomy" id="2838716"/>
    <lineage>
        <taxon>Bacteria</taxon>
        <taxon>Bacillati</taxon>
        <taxon>Bacillota</taxon>
        <taxon>Clostridia</taxon>
        <taxon>Eubacteriales</taxon>
        <taxon>Oscillospiraceae</taxon>
        <taxon>Oscillibacter</taxon>
    </lineage>
</organism>
<evidence type="ECO:0000313" key="7">
    <source>
        <dbReference type="EMBL" id="HJB13148.1"/>
    </source>
</evidence>
<evidence type="ECO:0000256" key="3">
    <source>
        <dbReference type="ARBA" id="ARBA00022692"/>
    </source>
</evidence>
<proteinExistence type="predicted"/>
<evidence type="ECO:0000256" key="5">
    <source>
        <dbReference type="ARBA" id="ARBA00023136"/>
    </source>
</evidence>
<feature type="transmembrane region" description="Helical" evidence="6">
    <location>
        <begin position="169"/>
        <end position="187"/>
    </location>
</feature>
<dbReference type="InterPro" id="IPR050833">
    <property type="entry name" value="Poly_Biosynth_Transport"/>
</dbReference>
<reference evidence="7" key="2">
    <citation type="submission" date="2021-04" db="EMBL/GenBank/DDBJ databases">
        <authorList>
            <person name="Gilroy R."/>
        </authorList>
    </citation>
    <scope>NUCLEOTIDE SEQUENCE</scope>
    <source>
        <strain evidence="7">ChiBcec18-1249</strain>
    </source>
</reference>
<feature type="transmembrane region" description="Helical" evidence="6">
    <location>
        <begin position="140"/>
        <end position="163"/>
    </location>
</feature>
<keyword evidence="3 6" id="KW-0812">Transmembrane</keyword>
<feature type="transmembrane region" description="Helical" evidence="6">
    <location>
        <begin position="12"/>
        <end position="33"/>
    </location>
</feature>
<evidence type="ECO:0000256" key="1">
    <source>
        <dbReference type="ARBA" id="ARBA00004651"/>
    </source>
</evidence>
<keyword evidence="2" id="KW-1003">Cell membrane</keyword>
<feature type="transmembrane region" description="Helical" evidence="6">
    <location>
        <begin position="282"/>
        <end position="303"/>
    </location>
</feature>
<evidence type="ECO:0000256" key="6">
    <source>
        <dbReference type="SAM" id="Phobius"/>
    </source>
</evidence>
<feature type="transmembrane region" description="Helical" evidence="6">
    <location>
        <begin position="83"/>
        <end position="102"/>
    </location>
</feature>
<comment type="caution">
    <text evidence="7">The sequence shown here is derived from an EMBL/GenBank/DDBJ whole genome shotgun (WGS) entry which is preliminary data.</text>
</comment>
<dbReference type="EMBL" id="DWZJ01000044">
    <property type="protein sequence ID" value="HJB13148.1"/>
    <property type="molecule type" value="Genomic_DNA"/>
</dbReference>
<dbReference type="PANTHER" id="PTHR30250">
    <property type="entry name" value="PST FAMILY PREDICTED COLANIC ACID TRANSPORTER"/>
    <property type="match status" value="1"/>
</dbReference>
<dbReference type="GO" id="GO:0005886">
    <property type="term" value="C:plasma membrane"/>
    <property type="evidence" value="ECO:0007669"/>
    <property type="project" value="UniProtKB-SubCell"/>
</dbReference>
<keyword evidence="4 6" id="KW-1133">Transmembrane helix</keyword>
<comment type="subcellular location">
    <subcellularLocation>
        <location evidence="1">Cell membrane</location>
        <topology evidence="1">Multi-pass membrane protein</topology>
    </subcellularLocation>
</comment>
<dbReference type="Pfam" id="PF01943">
    <property type="entry name" value="Polysacc_synt"/>
    <property type="match status" value="1"/>
</dbReference>
<dbReference type="Proteomes" id="UP000823824">
    <property type="component" value="Unassembled WGS sequence"/>
</dbReference>
<keyword evidence="5 6" id="KW-0472">Membrane</keyword>
<evidence type="ECO:0000313" key="8">
    <source>
        <dbReference type="Proteomes" id="UP000823824"/>
    </source>
</evidence>
<name>A0A9D2RRM7_9FIRM</name>
<feature type="transmembrane region" description="Helical" evidence="6">
    <location>
        <begin position="323"/>
        <end position="346"/>
    </location>
</feature>
<evidence type="ECO:0000256" key="2">
    <source>
        <dbReference type="ARBA" id="ARBA00022475"/>
    </source>
</evidence>
<gene>
    <name evidence="7" type="ORF">H9787_05500</name>
</gene>
<feature type="transmembrane region" description="Helical" evidence="6">
    <location>
        <begin position="108"/>
        <end position="128"/>
    </location>
</feature>
<reference evidence="7" key="1">
    <citation type="journal article" date="2021" name="PeerJ">
        <title>Extensive microbial diversity within the chicken gut microbiome revealed by metagenomics and culture.</title>
        <authorList>
            <person name="Gilroy R."/>
            <person name="Ravi A."/>
            <person name="Getino M."/>
            <person name="Pursley I."/>
            <person name="Horton D.L."/>
            <person name="Alikhan N.F."/>
            <person name="Baker D."/>
            <person name="Gharbi K."/>
            <person name="Hall N."/>
            <person name="Watson M."/>
            <person name="Adriaenssens E.M."/>
            <person name="Foster-Nyarko E."/>
            <person name="Jarju S."/>
            <person name="Secka A."/>
            <person name="Antonio M."/>
            <person name="Oren A."/>
            <person name="Chaudhuri R.R."/>
            <person name="La Ragione R."/>
            <person name="Hildebrand F."/>
            <person name="Pallen M.J."/>
        </authorList>
    </citation>
    <scope>NUCLEOTIDE SEQUENCE</scope>
    <source>
        <strain evidence="7">ChiBcec18-1249</strain>
    </source>
</reference>
<feature type="transmembrane region" description="Helical" evidence="6">
    <location>
        <begin position="409"/>
        <end position="427"/>
    </location>
</feature>